<keyword evidence="4" id="KW-0106">Calcium</keyword>
<dbReference type="GeneID" id="121131731"/>
<dbReference type="PANTHER" id="PTHR13314:SF2">
    <property type="entry name" value="CALCIUM CHANNEL FLOWER HOMOLOG"/>
    <property type="match status" value="1"/>
</dbReference>
<dbReference type="GO" id="GO:0030672">
    <property type="term" value="C:synaptic vesicle membrane"/>
    <property type="evidence" value="ECO:0007669"/>
    <property type="project" value="UniProtKB-SubCell"/>
</dbReference>
<keyword evidence="5" id="KW-0107">Calcium channel</keyword>
<feature type="transmembrane region" description="Helical" evidence="15">
    <location>
        <begin position="62"/>
        <end position="83"/>
    </location>
</feature>
<dbReference type="Pfam" id="PF10233">
    <property type="entry name" value="Cg6151-P"/>
    <property type="match status" value="1"/>
</dbReference>
<evidence type="ECO:0000256" key="6">
    <source>
        <dbReference type="ARBA" id="ARBA00022692"/>
    </source>
</evidence>
<feature type="transmembrane region" description="Helical" evidence="15">
    <location>
        <begin position="104"/>
        <end position="130"/>
    </location>
</feature>
<evidence type="ECO:0000256" key="14">
    <source>
        <dbReference type="SAM" id="MobiDB-lite"/>
    </source>
</evidence>
<evidence type="ECO:0000256" key="7">
    <source>
        <dbReference type="ARBA" id="ARBA00022989"/>
    </source>
</evidence>
<feature type="region of interest" description="Disordered" evidence="14">
    <location>
        <begin position="152"/>
        <end position="171"/>
    </location>
</feature>
<dbReference type="GO" id="GO:0016192">
    <property type="term" value="P:vesicle-mediated transport"/>
    <property type="evidence" value="ECO:0007669"/>
    <property type="project" value="TreeGrafter"/>
</dbReference>
<keyword evidence="4" id="KW-0406">Ion transport</keyword>
<dbReference type="GO" id="GO:0042734">
    <property type="term" value="C:presynaptic membrane"/>
    <property type="evidence" value="ECO:0007669"/>
    <property type="project" value="UniProtKB-SubCell"/>
</dbReference>
<dbReference type="PANTHER" id="PTHR13314">
    <property type="entry name" value="CALCIUM CHANNEL FLOWER HOMOLOG"/>
    <property type="match status" value="1"/>
</dbReference>
<evidence type="ECO:0000256" key="13">
    <source>
        <dbReference type="ARBA" id="ARBA00046506"/>
    </source>
</evidence>
<name>A0A0K2TW63_LEPSM</name>
<evidence type="ECO:0000256" key="2">
    <source>
        <dbReference type="ARBA" id="ARBA00010023"/>
    </source>
</evidence>
<keyword evidence="7 15" id="KW-1133">Transmembrane helix</keyword>
<evidence type="ECO:0000256" key="5">
    <source>
        <dbReference type="ARBA" id="ARBA00022673"/>
    </source>
</evidence>
<evidence type="ECO:0000256" key="12">
    <source>
        <dbReference type="ARBA" id="ARBA00034111"/>
    </source>
</evidence>
<evidence type="ECO:0000256" key="1">
    <source>
        <dbReference type="ARBA" id="ARBA00004644"/>
    </source>
</evidence>
<organism evidence="16">
    <name type="scientific">Lepeophtheirus salmonis</name>
    <name type="common">Salmon louse</name>
    <name type="synonym">Caligus salmonis</name>
    <dbReference type="NCBI Taxonomy" id="72036"/>
    <lineage>
        <taxon>Eukaryota</taxon>
        <taxon>Metazoa</taxon>
        <taxon>Ecdysozoa</taxon>
        <taxon>Arthropoda</taxon>
        <taxon>Crustacea</taxon>
        <taxon>Multicrustacea</taxon>
        <taxon>Hexanauplia</taxon>
        <taxon>Copepoda</taxon>
        <taxon>Siphonostomatoida</taxon>
        <taxon>Caligidae</taxon>
        <taxon>Lepeophtheirus</taxon>
    </lineage>
</organism>
<comment type="similarity">
    <text evidence="2">Belongs to the calcium channel flower family.</text>
</comment>
<comment type="subcellular location">
    <subcellularLocation>
        <location evidence="1">Cytoplasmic vesicle</location>
        <location evidence="1">Secretory vesicle</location>
        <location evidence="1">Synaptic vesicle membrane</location>
        <topology evidence="1">Multi-pass membrane protein</topology>
    </subcellularLocation>
    <subcellularLocation>
        <location evidence="12">Presynaptic cell membrane</location>
    </subcellularLocation>
</comment>
<keyword evidence="8 15" id="KW-0472">Membrane</keyword>
<dbReference type="GO" id="GO:0005262">
    <property type="term" value="F:calcium channel activity"/>
    <property type="evidence" value="ECO:0007669"/>
    <property type="project" value="UniProtKB-KW"/>
</dbReference>
<evidence type="ECO:0000256" key="9">
    <source>
        <dbReference type="ARBA" id="ARBA00023273"/>
    </source>
</evidence>
<keyword evidence="6 15" id="KW-0812">Transmembrane</keyword>
<keyword evidence="11" id="KW-0968">Cytoplasmic vesicle</keyword>
<evidence type="ECO:0000256" key="8">
    <source>
        <dbReference type="ARBA" id="ARBA00023136"/>
    </source>
</evidence>
<reference evidence="16" key="1">
    <citation type="submission" date="2014-05" db="EMBL/GenBank/DDBJ databases">
        <authorList>
            <person name="Chronopoulou M."/>
        </authorList>
    </citation>
    <scope>NUCLEOTIDE SEQUENCE</scope>
    <source>
        <tissue evidence="16">Whole organism</tissue>
    </source>
</reference>
<dbReference type="OrthoDB" id="9934994at2759"/>
<dbReference type="EMBL" id="HACA01012714">
    <property type="protein sequence ID" value="CDW30075.1"/>
    <property type="molecule type" value="Transcribed_RNA"/>
</dbReference>
<keyword evidence="10" id="KW-0407">Ion channel</keyword>
<dbReference type="AlphaFoldDB" id="A0A0K2TW63"/>
<keyword evidence="4" id="KW-0109">Calcium transport</keyword>
<dbReference type="InterPro" id="IPR019365">
    <property type="entry name" value="TVP18/Ca-channel_flower"/>
</dbReference>
<keyword evidence="4" id="KW-0813">Transport</keyword>
<evidence type="ECO:0000256" key="15">
    <source>
        <dbReference type="SAM" id="Phobius"/>
    </source>
</evidence>
<keyword evidence="9" id="KW-0966">Cell projection</keyword>
<dbReference type="RefSeq" id="XP_040583022.1">
    <property type="nucleotide sequence ID" value="XM_040727088.2"/>
</dbReference>
<evidence type="ECO:0000256" key="10">
    <source>
        <dbReference type="ARBA" id="ARBA00023303"/>
    </source>
</evidence>
<evidence type="ECO:0000313" key="16">
    <source>
        <dbReference type="EMBL" id="CDW30075.1"/>
    </source>
</evidence>
<dbReference type="SMART" id="SM01077">
    <property type="entry name" value="Cg6151-P"/>
    <property type="match status" value="1"/>
</dbReference>
<proteinExistence type="inferred from homology"/>
<dbReference type="CTD" id="39720"/>
<comment type="subunit">
    <text evidence="13">Homomultimer. Associates with the dally/ magu complex.</text>
</comment>
<sequence>MQNFFSKMDPTGGSGAGAANDGVPWLLKYGSKAIGIAAGIAAMFFGLWVCITLSPLCIVAGIWQICSGFLVILIEAPFCCMFLDFVQKFSSLVENRPVWQKAALYLVLAFPPISMCFSMSSVIGSGAIFAASVINGMQVIGKKASLEEMQSKVSESTVAGPSSDHPPTYNEAINSGLVDNIQGQDVEAARSKK</sequence>
<protein>
    <recommendedName>
        <fullName evidence="3">Calcium channel flower</fullName>
    </recommendedName>
</protein>
<evidence type="ECO:0000256" key="11">
    <source>
        <dbReference type="ARBA" id="ARBA00023329"/>
    </source>
</evidence>
<accession>A0A0K2TW63</accession>
<feature type="transmembrane region" description="Helical" evidence="15">
    <location>
        <begin position="33"/>
        <end position="56"/>
    </location>
</feature>
<evidence type="ECO:0000256" key="4">
    <source>
        <dbReference type="ARBA" id="ARBA00022568"/>
    </source>
</evidence>
<evidence type="ECO:0000256" key="3">
    <source>
        <dbReference type="ARBA" id="ARBA00016120"/>
    </source>
</evidence>